<dbReference type="InterPro" id="IPR036526">
    <property type="entry name" value="C-N_Hydrolase_sf"/>
</dbReference>
<evidence type="ECO:0000313" key="3">
    <source>
        <dbReference type="Proteomes" id="UP001212997"/>
    </source>
</evidence>
<name>A0AAD5UUD4_9APHY</name>
<evidence type="ECO:0008006" key="4">
    <source>
        <dbReference type="Google" id="ProtNLM"/>
    </source>
</evidence>
<dbReference type="AlphaFoldDB" id="A0AAD5UUD4"/>
<reference evidence="2" key="1">
    <citation type="submission" date="2022-07" db="EMBL/GenBank/DDBJ databases">
        <title>Genome Sequence of Physisporinus lineatus.</title>
        <authorList>
            <person name="Buettner E."/>
        </authorList>
    </citation>
    <scope>NUCLEOTIDE SEQUENCE</scope>
    <source>
        <strain evidence="2">VT162</strain>
    </source>
</reference>
<keyword evidence="3" id="KW-1185">Reference proteome</keyword>
<feature type="transmembrane region" description="Helical" evidence="1">
    <location>
        <begin position="20"/>
        <end position="47"/>
    </location>
</feature>
<dbReference type="SUPFAM" id="SSF56317">
    <property type="entry name" value="Carbon-nitrogen hydrolase"/>
    <property type="match status" value="1"/>
</dbReference>
<dbReference type="Gene3D" id="3.60.110.10">
    <property type="entry name" value="Carbon-nitrogen hydrolase"/>
    <property type="match status" value="1"/>
</dbReference>
<feature type="transmembrane region" description="Helical" evidence="1">
    <location>
        <begin position="429"/>
        <end position="447"/>
    </location>
</feature>
<keyword evidence="1" id="KW-0472">Membrane</keyword>
<evidence type="ECO:0000256" key="1">
    <source>
        <dbReference type="SAM" id="Phobius"/>
    </source>
</evidence>
<proteinExistence type="predicted"/>
<dbReference type="Proteomes" id="UP001212997">
    <property type="component" value="Unassembled WGS sequence"/>
</dbReference>
<evidence type="ECO:0000313" key="2">
    <source>
        <dbReference type="EMBL" id="KAJ3477954.1"/>
    </source>
</evidence>
<feature type="transmembrane region" description="Helical" evidence="1">
    <location>
        <begin position="59"/>
        <end position="78"/>
    </location>
</feature>
<feature type="transmembrane region" description="Helical" evidence="1">
    <location>
        <begin position="205"/>
        <end position="222"/>
    </location>
</feature>
<comment type="caution">
    <text evidence="2">The sequence shown here is derived from an EMBL/GenBank/DDBJ whole genome shotgun (WGS) entry which is preliminary data.</text>
</comment>
<sequence length="488" mass="52145">MVVLRALAVQYPKTIHAGIAFVLALLALSPAPHLIPIITLLVSLRVWALASISRWRDHWYGLPQLIVVALASAGGSLAPSLRALSTPTSSVAVLVLVSSITSSIAFAILVGSTWMARSLSNPWAKLTLFPVMWAAIWSLVSHWSPVGQLATWSPVSGIGSYGWIRPILGQPGIDAIVAAWAVVISEAIGDWIVGQSPNAGSRSRFSLAAVLLALMLPSYAFFEIPLPAVMDQHKYVGVTFEEYSPSDGKSRNGFALIGSNGGPIFEYYKRKLVPFVESFRLTPGDTPPPIFTLELGPPKGIKGPEWAPAPNHTRPIPITASICLDFSSPDTFAHLETRPALILAPASTWHTGIGQAMWQQAKARAAETGSMIVWCDGGAGAVGGIVGGGFNEVVQVGEGSWTKTVGIQWPFDQRPTFFLQGGRHASRSLGILFAIVFFGSAIGYAPGYRRLSGLVVNGPTRVVAQITEIVGRITGSRRTQESELLIDV</sequence>
<protein>
    <recommendedName>
        <fullName evidence="4">CN hydrolase domain-containing protein</fullName>
    </recommendedName>
</protein>
<accession>A0AAD5UUD4</accession>
<keyword evidence="1" id="KW-1133">Transmembrane helix</keyword>
<gene>
    <name evidence="2" type="ORF">NLI96_g10106</name>
</gene>
<feature type="transmembrane region" description="Helical" evidence="1">
    <location>
        <begin position="90"/>
        <end position="111"/>
    </location>
</feature>
<keyword evidence="1" id="KW-0812">Transmembrane</keyword>
<dbReference type="EMBL" id="JANAWD010000550">
    <property type="protein sequence ID" value="KAJ3477954.1"/>
    <property type="molecule type" value="Genomic_DNA"/>
</dbReference>
<organism evidence="2 3">
    <name type="scientific">Meripilus lineatus</name>
    <dbReference type="NCBI Taxonomy" id="2056292"/>
    <lineage>
        <taxon>Eukaryota</taxon>
        <taxon>Fungi</taxon>
        <taxon>Dikarya</taxon>
        <taxon>Basidiomycota</taxon>
        <taxon>Agaricomycotina</taxon>
        <taxon>Agaricomycetes</taxon>
        <taxon>Polyporales</taxon>
        <taxon>Meripilaceae</taxon>
        <taxon>Meripilus</taxon>
    </lineage>
</organism>
<feature type="transmembrane region" description="Helical" evidence="1">
    <location>
        <begin position="123"/>
        <end position="140"/>
    </location>
</feature>